<dbReference type="Pfam" id="PF07690">
    <property type="entry name" value="MFS_1"/>
    <property type="match status" value="1"/>
</dbReference>
<dbReference type="InterPro" id="IPR011701">
    <property type="entry name" value="MFS"/>
</dbReference>
<dbReference type="FunCoup" id="V5FV03">
    <property type="interactions" value="70"/>
</dbReference>
<accession>V5FV03</accession>
<gene>
    <name evidence="7" type="ORF">PVAR5_1013</name>
</gene>
<feature type="transmembrane region" description="Helical" evidence="6">
    <location>
        <begin position="411"/>
        <end position="432"/>
    </location>
</feature>
<comment type="caution">
    <text evidence="7">The sequence shown here is derived from an EMBL/GenBank/DDBJ whole genome shotgun (WGS) entry which is preliminary data.</text>
</comment>
<name>V5FV03_BYSSN</name>
<dbReference type="PANTHER" id="PTHR21576:SF158">
    <property type="entry name" value="RIBOSOMAL RNA-PROCESSING PROTEIN 12-LIKE CONSERVED DOMAIN-CONTAINING PROTEIN"/>
    <property type="match status" value="1"/>
</dbReference>
<keyword evidence="8" id="KW-1185">Reference proteome</keyword>
<feature type="transmembrane region" description="Helical" evidence="6">
    <location>
        <begin position="271"/>
        <end position="292"/>
    </location>
</feature>
<dbReference type="InParanoid" id="V5FV03"/>
<organism evidence="7 8">
    <name type="scientific">Byssochlamys spectabilis (strain No. 5 / NBRC 109023)</name>
    <name type="common">Paecilomyces variotii</name>
    <dbReference type="NCBI Taxonomy" id="1356009"/>
    <lineage>
        <taxon>Eukaryota</taxon>
        <taxon>Fungi</taxon>
        <taxon>Dikarya</taxon>
        <taxon>Ascomycota</taxon>
        <taxon>Pezizomycotina</taxon>
        <taxon>Eurotiomycetes</taxon>
        <taxon>Eurotiomycetidae</taxon>
        <taxon>Eurotiales</taxon>
        <taxon>Thermoascaceae</taxon>
        <taxon>Paecilomyces</taxon>
    </lineage>
</organism>
<dbReference type="InterPro" id="IPR036259">
    <property type="entry name" value="MFS_trans_sf"/>
</dbReference>
<comment type="subcellular location">
    <subcellularLocation>
        <location evidence="1">Membrane</location>
        <topology evidence="1">Multi-pass membrane protein</topology>
    </subcellularLocation>
</comment>
<dbReference type="GO" id="GO:0022857">
    <property type="term" value="F:transmembrane transporter activity"/>
    <property type="evidence" value="ECO:0007669"/>
    <property type="project" value="InterPro"/>
</dbReference>
<dbReference type="GO" id="GO:0000329">
    <property type="term" value="C:fungal-type vacuole membrane"/>
    <property type="evidence" value="ECO:0007669"/>
    <property type="project" value="TreeGrafter"/>
</dbReference>
<dbReference type="OrthoDB" id="410267at2759"/>
<evidence type="ECO:0000256" key="2">
    <source>
        <dbReference type="ARBA" id="ARBA00022692"/>
    </source>
</evidence>
<protein>
    <submittedName>
        <fullName evidence="7">MFS transporter, putative</fullName>
    </submittedName>
</protein>
<dbReference type="EMBL" id="BAUL01000025">
    <property type="protein sequence ID" value="GAD92422.1"/>
    <property type="molecule type" value="Genomic_DNA"/>
</dbReference>
<evidence type="ECO:0000256" key="3">
    <source>
        <dbReference type="ARBA" id="ARBA00022989"/>
    </source>
</evidence>
<keyword evidence="2 6" id="KW-0812">Transmembrane</keyword>
<dbReference type="SUPFAM" id="SSF103473">
    <property type="entry name" value="MFS general substrate transporter"/>
    <property type="match status" value="1"/>
</dbReference>
<evidence type="ECO:0000256" key="1">
    <source>
        <dbReference type="ARBA" id="ARBA00004141"/>
    </source>
</evidence>
<dbReference type="PANTHER" id="PTHR21576">
    <property type="entry name" value="UNCHARACTERIZED NODULIN-LIKE PROTEIN"/>
    <property type="match status" value="1"/>
</dbReference>
<feature type="transmembrane region" description="Helical" evidence="6">
    <location>
        <begin position="69"/>
        <end position="92"/>
    </location>
</feature>
<feature type="compositionally biased region" description="Polar residues" evidence="5">
    <location>
        <begin position="191"/>
        <end position="213"/>
    </location>
</feature>
<dbReference type="HOGENOM" id="CLU_012596_0_1_1"/>
<feature type="transmembrane region" description="Helical" evidence="6">
    <location>
        <begin position="37"/>
        <end position="57"/>
    </location>
</feature>
<dbReference type="eggNOG" id="ENOG502RWDV">
    <property type="taxonomic scope" value="Eukaryota"/>
</dbReference>
<evidence type="ECO:0000256" key="5">
    <source>
        <dbReference type="SAM" id="MobiDB-lite"/>
    </source>
</evidence>
<feature type="transmembrane region" description="Helical" evidence="6">
    <location>
        <begin position="131"/>
        <end position="151"/>
    </location>
</feature>
<proteinExistence type="predicted"/>
<dbReference type="Gene3D" id="1.20.1250.20">
    <property type="entry name" value="MFS general substrate transporter like domains"/>
    <property type="match status" value="1"/>
</dbReference>
<feature type="transmembrane region" description="Helical" evidence="6">
    <location>
        <begin position="456"/>
        <end position="477"/>
    </location>
</feature>
<evidence type="ECO:0000256" key="4">
    <source>
        <dbReference type="ARBA" id="ARBA00023136"/>
    </source>
</evidence>
<evidence type="ECO:0000313" key="7">
    <source>
        <dbReference type="EMBL" id="GAD92422.1"/>
    </source>
</evidence>
<keyword evidence="3 6" id="KW-1133">Transmembrane helix</keyword>
<evidence type="ECO:0000313" key="8">
    <source>
        <dbReference type="Proteomes" id="UP000018001"/>
    </source>
</evidence>
<feature type="compositionally biased region" description="Basic and acidic residues" evidence="5">
    <location>
        <begin position="166"/>
        <end position="180"/>
    </location>
</feature>
<evidence type="ECO:0000256" key="6">
    <source>
        <dbReference type="SAM" id="Phobius"/>
    </source>
</evidence>
<dbReference type="AlphaFoldDB" id="V5FV03"/>
<feature type="transmembrane region" description="Helical" evidence="6">
    <location>
        <begin position="350"/>
        <end position="370"/>
    </location>
</feature>
<reference evidence="8" key="1">
    <citation type="journal article" date="2014" name="Genome Announc.">
        <title>Draft genome sequence of the formaldehyde-resistant fungus Byssochlamys spectabilis No. 5 (anamorph Paecilomyces variotii No. 5) (NBRC109023).</title>
        <authorList>
            <person name="Oka T."/>
            <person name="Ekino K."/>
            <person name="Fukuda K."/>
            <person name="Nomura Y."/>
        </authorList>
    </citation>
    <scope>NUCLEOTIDE SEQUENCE [LARGE SCALE GENOMIC DNA]</scope>
    <source>
        <strain evidence="8">No. 5 / NBRC 109023</strain>
    </source>
</reference>
<feature type="region of interest" description="Disordered" evidence="5">
    <location>
        <begin position="164"/>
        <end position="245"/>
    </location>
</feature>
<keyword evidence="4 6" id="KW-0472">Membrane</keyword>
<feature type="transmembrane region" description="Helical" evidence="6">
    <location>
        <begin position="376"/>
        <end position="399"/>
    </location>
</feature>
<dbReference type="Proteomes" id="UP000018001">
    <property type="component" value="Unassembled WGS sequence"/>
</dbReference>
<sequence>MKLSSTQSNLIGAAGNLGMYASGVPVGVMVDARGPRLAIFLGALALGVGYYPLHVAYEKGQGSIAMPLLLIFAFFTGLGSCSGFSAAVKTVACNFPEYRGTATAFPLSAFGLSAFFWSTVSTIAFKDDTGAFLLLLALGTSLMILLSSFFIRIYDVPGSYSSLPNHEPEARPLRRTKSTESRLLYDAPTEAGTQSSAFESSTSGRARSQSKSSVLGAAHNAETEETSSLVSKPAPLPENELEEEEILTPGPEFDSPHPDVRGFALLPKVEFWQLFLIMGLLSGIGLMTINNIGNSVRALWKYYDDSVDSKFIMQRQVMHVSVLSICSFLGRLLSGIGSDLLVKKLNMSRFWCLFFSAVLFTVTQLAGSSISEPHELVLISGATGLAYGFLFGVYPSLVAHTFGINGLTQNWGIMTLAPVFSGNVFNLLYGSIYDRHSVVAPDGERDCREGLDCYKAAYYTTFFSGVAGIGVTLWSIWQERRLHGARLAKLNHDRIA</sequence>
<feature type="transmembrane region" description="Helical" evidence="6">
    <location>
        <begin position="104"/>
        <end position="125"/>
    </location>
</feature>